<dbReference type="AlphaFoldDB" id="A0A0F9RGR0"/>
<organism evidence="1">
    <name type="scientific">marine sediment metagenome</name>
    <dbReference type="NCBI Taxonomy" id="412755"/>
    <lineage>
        <taxon>unclassified sequences</taxon>
        <taxon>metagenomes</taxon>
        <taxon>ecological metagenomes</taxon>
    </lineage>
</organism>
<gene>
    <name evidence="1" type="ORF">LCGC14_0579920</name>
</gene>
<proteinExistence type="predicted"/>
<comment type="caution">
    <text evidence="1">The sequence shown here is derived from an EMBL/GenBank/DDBJ whole genome shotgun (WGS) entry which is preliminary data.</text>
</comment>
<reference evidence="1" key="1">
    <citation type="journal article" date="2015" name="Nature">
        <title>Complex archaea that bridge the gap between prokaryotes and eukaryotes.</title>
        <authorList>
            <person name="Spang A."/>
            <person name="Saw J.H."/>
            <person name="Jorgensen S.L."/>
            <person name="Zaremba-Niedzwiedzka K."/>
            <person name="Martijn J."/>
            <person name="Lind A.E."/>
            <person name="van Eijk R."/>
            <person name="Schleper C."/>
            <person name="Guy L."/>
            <person name="Ettema T.J."/>
        </authorList>
    </citation>
    <scope>NUCLEOTIDE SEQUENCE</scope>
</reference>
<name>A0A0F9RGR0_9ZZZZ</name>
<evidence type="ECO:0000313" key="1">
    <source>
        <dbReference type="EMBL" id="KKN55690.1"/>
    </source>
</evidence>
<dbReference type="EMBL" id="LAZR01000875">
    <property type="protein sequence ID" value="KKN55690.1"/>
    <property type="molecule type" value="Genomic_DNA"/>
</dbReference>
<protein>
    <submittedName>
        <fullName evidence="1">Uncharacterized protein</fullName>
    </submittedName>
</protein>
<accession>A0A0F9RGR0</accession>
<sequence>MELNNKIQQAIPDKQKQQEYITALIDGLVITCLTCEHRLFCDKKYEDCQYNPANEVN</sequence>